<organism evidence="2 3">
    <name type="scientific">Senna tora</name>
    <dbReference type="NCBI Taxonomy" id="362788"/>
    <lineage>
        <taxon>Eukaryota</taxon>
        <taxon>Viridiplantae</taxon>
        <taxon>Streptophyta</taxon>
        <taxon>Embryophyta</taxon>
        <taxon>Tracheophyta</taxon>
        <taxon>Spermatophyta</taxon>
        <taxon>Magnoliopsida</taxon>
        <taxon>eudicotyledons</taxon>
        <taxon>Gunneridae</taxon>
        <taxon>Pentapetalae</taxon>
        <taxon>rosids</taxon>
        <taxon>fabids</taxon>
        <taxon>Fabales</taxon>
        <taxon>Fabaceae</taxon>
        <taxon>Caesalpinioideae</taxon>
        <taxon>Cassia clade</taxon>
        <taxon>Senna</taxon>
    </lineage>
</organism>
<comment type="caution">
    <text evidence="2">The sequence shown here is derived from an EMBL/GenBank/DDBJ whole genome shotgun (WGS) entry which is preliminary data.</text>
</comment>
<sequence>MACFVKVVVLVWLWVLLAVGKLMKVVGASSKEKWGAEIPVSEWDDLDTTNNLVFLNHNLLS</sequence>
<dbReference type="Proteomes" id="UP000634136">
    <property type="component" value="Unassembled WGS sequence"/>
</dbReference>
<evidence type="ECO:0000313" key="2">
    <source>
        <dbReference type="EMBL" id="KAF7832407.1"/>
    </source>
</evidence>
<keyword evidence="3" id="KW-1185">Reference proteome</keyword>
<evidence type="ECO:0000256" key="1">
    <source>
        <dbReference type="SAM" id="SignalP"/>
    </source>
</evidence>
<accession>A0A834WU75</accession>
<keyword evidence="1" id="KW-0732">Signal</keyword>
<feature type="chain" id="PRO_5032791290" evidence="1">
    <location>
        <begin position="28"/>
        <end position="61"/>
    </location>
</feature>
<protein>
    <submittedName>
        <fullName evidence="2">Uncharacterized protein</fullName>
    </submittedName>
</protein>
<reference evidence="2" key="1">
    <citation type="submission" date="2020-09" db="EMBL/GenBank/DDBJ databases">
        <title>Genome-Enabled Discovery of Anthraquinone Biosynthesis in Senna tora.</title>
        <authorList>
            <person name="Kang S.-H."/>
            <person name="Pandey R.P."/>
            <person name="Lee C.-M."/>
            <person name="Sim J.-S."/>
            <person name="Jeong J.-T."/>
            <person name="Choi B.-S."/>
            <person name="Jung M."/>
            <person name="Ginzburg D."/>
            <person name="Zhao K."/>
            <person name="Won S.Y."/>
            <person name="Oh T.-J."/>
            <person name="Yu Y."/>
            <person name="Kim N.-H."/>
            <person name="Lee O.R."/>
            <person name="Lee T.-H."/>
            <person name="Bashyal P."/>
            <person name="Kim T.-S."/>
            <person name="Lee W.-H."/>
            <person name="Kawkins C."/>
            <person name="Kim C.-K."/>
            <person name="Kim J.S."/>
            <person name="Ahn B.O."/>
            <person name="Rhee S.Y."/>
            <person name="Sohng J.K."/>
        </authorList>
    </citation>
    <scope>NUCLEOTIDE SEQUENCE</scope>
    <source>
        <tissue evidence="2">Leaf</tissue>
    </source>
</reference>
<evidence type="ECO:0000313" key="3">
    <source>
        <dbReference type="Proteomes" id="UP000634136"/>
    </source>
</evidence>
<proteinExistence type="predicted"/>
<dbReference type="EMBL" id="JAAIUW010000005">
    <property type="protein sequence ID" value="KAF7832407.1"/>
    <property type="molecule type" value="Genomic_DNA"/>
</dbReference>
<name>A0A834WU75_9FABA</name>
<gene>
    <name evidence="2" type="ORF">G2W53_014740</name>
</gene>
<feature type="signal peptide" evidence="1">
    <location>
        <begin position="1"/>
        <end position="27"/>
    </location>
</feature>
<dbReference type="AlphaFoldDB" id="A0A834WU75"/>